<keyword evidence="1" id="KW-0677">Repeat</keyword>
<evidence type="ECO:0000313" key="4">
    <source>
        <dbReference type="Proteomes" id="UP000694888"/>
    </source>
</evidence>
<reference evidence="5" key="1">
    <citation type="submission" date="2025-08" db="UniProtKB">
        <authorList>
            <consortium name="RefSeq"/>
        </authorList>
    </citation>
    <scope>IDENTIFICATION</scope>
</reference>
<dbReference type="PANTHER" id="PTHR24173">
    <property type="entry name" value="ANKYRIN REPEAT CONTAINING"/>
    <property type="match status" value="1"/>
</dbReference>
<dbReference type="InterPro" id="IPR002110">
    <property type="entry name" value="Ankyrin_rpt"/>
</dbReference>
<dbReference type="SUPFAM" id="SSF48403">
    <property type="entry name" value="Ankyrin repeat"/>
    <property type="match status" value="1"/>
</dbReference>
<feature type="repeat" description="ANK" evidence="3">
    <location>
        <begin position="106"/>
        <end position="138"/>
    </location>
</feature>
<dbReference type="Pfam" id="PF00023">
    <property type="entry name" value="Ank"/>
    <property type="match status" value="1"/>
</dbReference>
<keyword evidence="2 3" id="KW-0040">ANK repeat</keyword>
<accession>A0ABM1A3D3</accession>
<dbReference type="Gene3D" id="1.25.40.20">
    <property type="entry name" value="Ankyrin repeat-containing domain"/>
    <property type="match status" value="1"/>
</dbReference>
<dbReference type="PROSITE" id="PS50297">
    <property type="entry name" value="ANK_REP_REGION"/>
    <property type="match status" value="2"/>
</dbReference>
<keyword evidence="5" id="KW-0808">Transferase</keyword>
<name>A0ABM1A3D3_APLCA</name>
<sequence length="213" mass="23485">MLSLSVFGNFPPRKPMTSSPPYSDARTEAVTFLGLLRQNEDRLVERTKMLVRGNRAFIQEVFTAVIDEWTPLHACTLRGARKLVKVALKAGVDPNIEMGNPQGLPGRCTPLHLAAYRGDVSILQLLVQNGARVDARDNTNHTPLHYAATRSNSLAARKLLKYGADTSELSPEHLEFYKDDVPKGNKVSALLCIPSRSNSQKRNGSSRYKLGAS</sequence>
<dbReference type="PANTHER" id="PTHR24173:SF74">
    <property type="entry name" value="ANKYRIN REPEAT DOMAIN-CONTAINING PROTEIN 16"/>
    <property type="match status" value="1"/>
</dbReference>
<protein>
    <submittedName>
        <fullName evidence="5">Ankyrin repeat and protein kinase domain-containing protein 1</fullName>
    </submittedName>
</protein>
<keyword evidence="4" id="KW-1185">Reference proteome</keyword>
<organism evidence="4 5">
    <name type="scientific">Aplysia californica</name>
    <name type="common">California sea hare</name>
    <dbReference type="NCBI Taxonomy" id="6500"/>
    <lineage>
        <taxon>Eukaryota</taxon>
        <taxon>Metazoa</taxon>
        <taxon>Spiralia</taxon>
        <taxon>Lophotrochozoa</taxon>
        <taxon>Mollusca</taxon>
        <taxon>Gastropoda</taxon>
        <taxon>Heterobranchia</taxon>
        <taxon>Euthyneura</taxon>
        <taxon>Tectipleura</taxon>
        <taxon>Aplysiida</taxon>
        <taxon>Aplysioidea</taxon>
        <taxon>Aplysiidae</taxon>
        <taxon>Aplysia</taxon>
    </lineage>
</organism>
<feature type="repeat" description="ANK" evidence="3">
    <location>
        <begin position="139"/>
        <end position="171"/>
    </location>
</feature>
<keyword evidence="5" id="KW-0418">Kinase</keyword>
<evidence type="ECO:0000256" key="1">
    <source>
        <dbReference type="ARBA" id="ARBA00022737"/>
    </source>
</evidence>
<dbReference type="Pfam" id="PF12796">
    <property type="entry name" value="Ank_2"/>
    <property type="match status" value="1"/>
</dbReference>
<dbReference type="Proteomes" id="UP000694888">
    <property type="component" value="Unplaced"/>
</dbReference>
<proteinExistence type="predicted"/>
<evidence type="ECO:0000313" key="5">
    <source>
        <dbReference type="RefSeq" id="XP_012940002.1"/>
    </source>
</evidence>
<evidence type="ECO:0000256" key="3">
    <source>
        <dbReference type="PROSITE-ProRule" id="PRU00023"/>
    </source>
</evidence>
<gene>
    <name evidence="5" type="primary">LOC101862592</name>
</gene>
<evidence type="ECO:0000256" key="2">
    <source>
        <dbReference type="ARBA" id="ARBA00023043"/>
    </source>
</evidence>
<dbReference type="RefSeq" id="XP_012940002.1">
    <property type="nucleotide sequence ID" value="XM_013084548.2"/>
</dbReference>
<dbReference type="InterPro" id="IPR036770">
    <property type="entry name" value="Ankyrin_rpt-contain_sf"/>
</dbReference>
<dbReference type="SMART" id="SM00248">
    <property type="entry name" value="ANK"/>
    <property type="match status" value="3"/>
</dbReference>
<dbReference type="GO" id="GO:0016301">
    <property type="term" value="F:kinase activity"/>
    <property type="evidence" value="ECO:0007669"/>
    <property type="project" value="UniProtKB-KW"/>
</dbReference>
<dbReference type="PROSITE" id="PS50088">
    <property type="entry name" value="ANK_REPEAT"/>
    <property type="match status" value="2"/>
</dbReference>
<dbReference type="GeneID" id="101862592"/>